<evidence type="ECO:0000313" key="4">
    <source>
        <dbReference type="Proteomes" id="UP000828251"/>
    </source>
</evidence>
<gene>
    <name evidence="3" type="ORF">J1N35_008071</name>
</gene>
<keyword evidence="1" id="KW-0472">Membrane</keyword>
<feature type="chain" id="PRO_5038920387" description="C3H1-type domain-containing protein" evidence="2">
    <location>
        <begin position="29"/>
        <end position="164"/>
    </location>
</feature>
<evidence type="ECO:0008006" key="5">
    <source>
        <dbReference type="Google" id="ProtNLM"/>
    </source>
</evidence>
<protein>
    <recommendedName>
        <fullName evidence="5">C3H1-type domain-containing protein</fullName>
    </recommendedName>
</protein>
<accession>A0A9D3W9Q0</accession>
<dbReference type="GO" id="GO:0030014">
    <property type="term" value="C:CCR4-NOT complex"/>
    <property type="evidence" value="ECO:0007669"/>
    <property type="project" value="InterPro"/>
</dbReference>
<keyword evidence="1" id="KW-0812">Transmembrane</keyword>
<dbReference type="EMBL" id="JAIQCV010000003">
    <property type="protein sequence ID" value="KAH1114693.1"/>
    <property type="molecule type" value="Genomic_DNA"/>
</dbReference>
<comment type="caution">
    <text evidence="3">The sequence shown here is derived from an EMBL/GenBank/DDBJ whole genome shotgun (WGS) entry which is preliminary data.</text>
</comment>
<dbReference type="AlphaFoldDB" id="A0A9D3W9Q0"/>
<reference evidence="3 4" key="1">
    <citation type="journal article" date="2021" name="Plant Biotechnol. J.">
        <title>Multi-omics assisted identification of the key and species-specific regulatory components of drought-tolerant mechanisms in Gossypium stocksii.</title>
        <authorList>
            <person name="Yu D."/>
            <person name="Ke L."/>
            <person name="Zhang D."/>
            <person name="Wu Y."/>
            <person name="Sun Y."/>
            <person name="Mei J."/>
            <person name="Sun J."/>
            <person name="Sun Y."/>
        </authorList>
    </citation>
    <scope>NUCLEOTIDE SEQUENCE [LARGE SCALE GENOMIC DNA]</scope>
    <source>
        <strain evidence="4">cv. E1</strain>
        <tissue evidence="3">Leaf</tissue>
    </source>
</reference>
<dbReference type="PANTHER" id="PTHR12603:SF36">
    <property type="entry name" value="RNA BINDING (RRM_RBD_RNP MOTIFS) FAMILY PROTEIN"/>
    <property type="match status" value="1"/>
</dbReference>
<name>A0A9D3W9Q0_9ROSI</name>
<dbReference type="PANTHER" id="PTHR12603">
    <property type="entry name" value="CCR4-NOT TRANSCRIPTION COMPLEX RELATED"/>
    <property type="match status" value="1"/>
</dbReference>
<dbReference type="GO" id="GO:0016567">
    <property type="term" value="P:protein ubiquitination"/>
    <property type="evidence" value="ECO:0007669"/>
    <property type="project" value="TreeGrafter"/>
</dbReference>
<dbReference type="GO" id="GO:0004842">
    <property type="term" value="F:ubiquitin-protein transferase activity"/>
    <property type="evidence" value="ECO:0007669"/>
    <property type="project" value="InterPro"/>
</dbReference>
<keyword evidence="2" id="KW-0732">Signal</keyword>
<evidence type="ECO:0000256" key="2">
    <source>
        <dbReference type="SAM" id="SignalP"/>
    </source>
</evidence>
<keyword evidence="1" id="KW-1133">Transmembrane helix</keyword>
<dbReference type="Proteomes" id="UP000828251">
    <property type="component" value="Unassembled WGS sequence"/>
</dbReference>
<evidence type="ECO:0000313" key="3">
    <source>
        <dbReference type="EMBL" id="KAH1114693.1"/>
    </source>
</evidence>
<sequence>MGISKRLLSSFALLVTFILFFVCVKASAEKTELNSRLSEENKLQGLKNSSIEVGGNCFNGGYPCSNPDCLYLHEIGSQEYSFTKDEIILAYTRTGMSFICLLMLGLQVIQALTTILVIIRQLEVTQAAVTLISGMGAIMQIILLGNIQTTLKIQVGLMPLVLQV</sequence>
<feature type="transmembrane region" description="Helical" evidence="1">
    <location>
        <begin position="96"/>
        <end position="119"/>
    </location>
</feature>
<evidence type="ECO:0000256" key="1">
    <source>
        <dbReference type="SAM" id="Phobius"/>
    </source>
</evidence>
<feature type="signal peptide" evidence="2">
    <location>
        <begin position="1"/>
        <end position="28"/>
    </location>
</feature>
<dbReference type="OrthoDB" id="10522748at2759"/>
<keyword evidence="4" id="KW-1185">Reference proteome</keyword>
<proteinExistence type="predicted"/>
<organism evidence="3 4">
    <name type="scientific">Gossypium stocksii</name>
    <dbReference type="NCBI Taxonomy" id="47602"/>
    <lineage>
        <taxon>Eukaryota</taxon>
        <taxon>Viridiplantae</taxon>
        <taxon>Streptophyta</taxon>
        <taxon>Embryophyta</taxon>
        <taxon>Tracheophyta</taxon>
        <taxon>Spermatophyta</taxon>
        <taxon>Magnoliopsida</taxon>
        <taxon>eudicotyledons</taxon>
        <taxon>Gunneridae</taxon>
        <taxon>Pentapetalae</taxon>
        <taxon>rosids</taxon>
        <taxon>malvids</taxon>
        <taxon>Malvales</taxon>
        <taxon>Malvaceae</taxon>
        <taxon>Malvoideae</taxon>
        <taxon>Gossypium</taxon>
    </lineage>
</organism>
<dbReference type="InterPro" id="IPR039780">
    <property type="entry name" value="Mot2"/>
</dbReference>
<feature type="transmembrane region" description="Helical" evidence="1">
    <location>
        <begin position="131"/>
        <end position="151"/>
    </location>
</feature>